<comment type="caution">
    <text evidence="1">The sequence shown here is derived from an EMBL/GenBank/DDBJ whole genome shotgun (WGS) entry which is preliminary data.</text>
</comment>
<evidence type="ECO:0000313" key="1">
    <source>
        <dbReference type="EMBL" id="MPC92716.1"/>
    </source>
</evidence>
<proteinExistence type="predicted"/>
<dbReference type="Proteomes" id="UP000324222">
    <property type="component" value="Unassembled WGS sequence"/>
</dbReference>
<protein>
    <submittedName>
        <fullName evidence="1">Uncharacterized protein</fullName>
    </submittedName>
</protein>
<dbReference type="EMBL" id="VSRR010092243">
    <property type="protein sequence ID" value="MPC92716.1"/>
    <property type="molecule type" value="Genomic_DNA"/>
</dbReference>
<dbReference type="AlphaFoldDB" id="A0A5B7JF39"/>
<evidence type="ECO:0000313" key="2">
    <source>
        <dbReference type="Proteomes" id="UP000324222"/>
    </source>
</evidence>
<accession>A0A5B7JF39</accession>
<name>A0A5B7JF39_PORTR</name>
<keyword evidence="2" id="KW-1185">Reference proteome</keyword>
<gene>
    <name evidence="1" type="ORF">E2C01_087822</name>
</gene>
<reference evidence="1 2" key="1">
    <citation type="submission" date="2019-05" db="EMBL/GenBank/DDBJ databases">
        <title>Another draft genome of Portunus trituberculatus and its Hox gene families provides insights of decapod evolution.</title>
        <authorList>
            <person name="Jeong J.-H."/>
            <person name="Song I."/>
            <person name="Kim S."/>
            <person name="Choi T."/>
            <person name="Kim D."/>
            <person name="Ryu S."/>
            <person name="Kim W."/>
        </authorList>
    </citation>
    <scope>NUCLEOTIDE SEQUENCE [LARGE SCALE GENOMIC DNA]</scope>
    <source>
        <tissue evidence="1">Muscle</tissue>
    </source>
</reference>
<sequence>MSTARYVARSYEIFNLLDKGRDRPRVPGVRGERGITAPSPLSWKLRGNPAPRSSLPRLTSPRLASPSLPFVVPPYNIPACMYVRTCGYLWLSVRVRVRACACVCVPWTESRRCEDNLASR</sequence>
<organism evidence="1 2">
    <name type="scientific">Portunus trituberculatus</name>
    <name type="common">Swimming crab</name>
    <name type="synonym">Neptunus trituberculatus</name>
    <dbReference type="NCBI Taxonomy" id="210409"/>
    <lineage>
        <taxon>Eukaryota</taxon>
        <taxon>Metazoa</taxon>
        <taxon>Ecdysozoa</taxon>
        <taxon>Arthropoda</taxon>
        <taxon>Crustacea</taxon>
        <taxon>Multicrustacea</taxon>
        <taxon>Malacostraca</taxon>
        <taxon>Eumalacostraca</taxon>
        <taxon>Eucarida</taxon>
        <taxon>Decapoda</taxon>
        <taxon>Pleocyemata</taxon>
        <taxon>Brachyura</taxon>
        <taxon>Eubrachyura</taxon>
        <taxon>Portunoidea</taxon>
        <taxon>Portunidae</taxon>
        <taxon>Portuninae</taxon>
        <taxon>Portunus</taxon>
    </lineage>
</organism>